<name>A0A835UI50_VANPL</name>
<evidence type="ECO:0000256" key="3">
    <source>
        <dbReference type="ARBA" id="ARBA00022617"/>
    </source>
</evidence>
<dbReference type="InterPro" id="IPR001128">
    <property type="entry name" value="Cyt_P450"/>
</dbReference>
<evidence type="ECO:0000256" key="1">
    <source>
        <dbReference type="ARBA" id="ARBA00001971"/>
    </source>
</evidence>
<dbReference type="PANTHER" id="PTHR47944">
    <property type="entry name" value="CYTOCHROME P450 98A9"/>
    <property type="match status" value="1"/>
</dbReference>
<sequence length="362" mass="40139">MIEELMILASSVNIGDFIDVLRWFDLHGLVAKMKKFHQRFDNFLERLIEEHRAGLAETRSANGDMLSVLIDLANSQGNGDVVSLKDADIKPLLQNMFIAGTETLSNTVEFAITRSANGDMLSVLIDLANSQGNGDVVSLKDADIKPLLQNMFIAGTETLSNTVEFAIVELIRQPELLARAQQEMDAVVGRGRLVTEGDLHNLPFLQAVVKETFRCHPVAPLSLPRLVTEDFEVDGYLIPKGATLLVNIWAIGRDQIAWPDDTFAFRPDRFLPGGRHVGVDVKGNDFELIPFGGGRRICAGLNLGLRMVQLLTATLVQAFHWELPEGQLAQELDMNLKFGLTLHRTVPLLVRPIPRLDQGVYL</sequence>
<dbReference type="PANTHER" id="PTHR47944:SF18">
    <property type="entry name" value="FLAVONOID 3'-MONOOXYGENASE"/>
    <property type="match status" value="1"/>
</dbReference>
<dbReference type="InterPro" id="IPR002401">
    <property type="entry name" value="Cyt_P450_E_grp-I"/>
</dbReference>
<dbReference type="Gene3D" id="1.10.630.10">
    <property type="entry name" value="Cytochrome P450"/>
    <property type="match status" value="2"/>
</dbReference>
<dbReference type="GO" id="GO:0020037">
    <property type="term" value="F:heme binding"/>
    <property type="evidence" value="ECO:0007669"/>
    <property type="project" value="InterPro"/>
</dbReference>
<evidence type="ECO:0000256" key="6">
    <source>
        <dbReference type="ARBA" id="ARBA00023002"/>
    </source>
</evidence>
<keyword evidence="7 9" id="KW-0408">Iron</keyword>
<dbReference type="GO" id="GO:0004497">
    <property type="term" value="F:monooxygenase activity"/>
    <property type="evidence" value="ECO:0007669"/>
    <property type="project" value="UniProtKB-KW"/>
</dbReference>
<dbReference type="PRINTS" id="PR00385">
    <property type="entry name" value="P450"/>
</dbReference>
<evidence type="ECO:0008006" key="13">
    <source>
        <dbReference type="Google" id="ProtNLM"/>
    </source>
</evidence>
<evidence type="ECO:0000256" key="9">
    <source>
        <dbReference type="PIRSR" id="PIRSR602401-1"/>
    </source>
</evidence>
<dbReference type="OrthoDB" id="2789670at2759"/>
<evidence type="ECO:0000256" key="4">
    <source>
        <dbReference type="ARBA" id="ARBA00022723"/>
    </source>
</evidence>
<evidence type="ECO:0000256" key="7">
    <source>
        <dbReference type="ARBA" id="ARBA00023004"/>
    </source>
</evidence>
<evidence type="ECO:0000256" key="8">
    <source>
        <dbReference type="ARBA" id="ARBA00023033"/>
    </source>
</evidence>
<dbReference type="FunFam" id="1.10.630.10:FF:000126">
    <property type="entry name" value="Predicted protein"/>
    <property type="match status" value="1"/>
</dbReference>
<gene>
    <name evidence="11" type="ORF">HPP92_023369</name>
</gene>
<dbReference type="EMBL" id="JADCNM010000012">
    <property type="protein sequence ID" value="KAG0460241.1"/>
    <property type="molecule type" value="Genomic_DNA"/>
</dbReference>
<dbReference type="PRINTS" id="PR00463">
    <property type="entry name" value="EP450I"/>
</dbReference>
<evidence type="ECO:0000256" key="5">
    <source>
        <dbReference type="ARBA" id="ARBA00022857"/>
    </source>
</evidence>
<keyword evidence="5" id="KW-0521">NADP</keyword>
<evidence type="ECO:0000313" key="11">
    <source>
        <dbReference type="EMBL" id="KAG0460241.1"/>
    </source>
</evidence>
<evidence type="ECO:0000256" key="10">
    <source>
        <dbReference type="RuleBase" id="RU000461"/>
    </source>
</evidence>
<keyword evidence="3 9" id="KW-0349">Heme</keyword>
<keyword evidence="4 9" id="KW-0479">Metal-binding</keyword>
<comment type="similarity">
    <text evidence="2 10">Belongs to the cytochrome P450 family.</text>
</comment>
<comment type="cofactor">
    <cofactor evidence="1 9">
        <name>heme</name>
        <dbReference type="ChEBI" id="CHEBI:30413"/>
    </cofactor>
</comment>
<dbReference type="SUPFAM" id="SSF48264">
    <property type="entry name" value="Cytochrome P450"/>
    <property type="match status" value="2"/>
</dbReference>
<evidence type="ECO:0000256" key="2">
    <source>
        <dbReference type="ARBA" id="ARBA00010617"/>
    </source>
</evidence>
<accession>A0A835UI50</accession>
<proteinExistence type="inferred from homology"/>
<evidence type="ECO:0000313" key="12">
    <source>
        <dbReference type="Proteomes" id="UP000639772"/>
    </source>
</evidence>
<keyword evidence="8 10" id="KW-0503">Monooxygenase</keyword>
<reference evidence="11 12" key="1">
    <citation type="journal article" date="2020" name="Nat. Food">
        <title>A phased Vanilla planifolia genome enables genetic improvement of flavour and production.</title>
        <authorList>
            <person name="Hasing T."/>
            <person name="Tang H."/>
            <person name="Brym M."/>
            <person name="Khazi F."/>
            <person name="Huang T."/>
            <person name="Chambers A.H."/>
        </authorList>
    </citation>
    <scope>NUCLEOTIDE SEQUENCE [LARGE SCALE GENOMIC DNA]</scope>
    <source>
        <tissue evidence="11">Leaf</tissue>
    </source>
</reference>
<organism evidence="11 12">
    <name type="scientific">Vanilla planifolia</name>
    <name type="common">Vanilla</name>
    <dbReference type="NCBI Taxonomy" id="51239"/>
    <lineage>
        <taxon>Eukaryota</taxon>
        <taxon>Viridiplantae</taxon>
        <taxon>Streptophyta</taxon>
        <taxon>Embryophyta</taxon>
        <taxon>Tracheophyta</taxon>
        <taxon>Spermatophyta</taxon>
        <taxon>Magnoliopsida</taxon>
        <taxon>Liliopsida</taxon>
        <taxon>Asparagales</taxon>
        <taxon>Orchidaceae</taxon>
        <taxon>Vanilloideae</taxon>
        <taxon>Vanilleae</taxon>
        <taxon>Vanilla</taxon>
    </lineage>
</organism>
<dbReference type="AlphaFoldDB" id="A0A835UI50"/>
<keyword evidence="6 10" id="KW-0560">Oxidoreductase</keyword>
<dbReference type="InterPro" id="IPR017972">
    <property type="entry name" value="Cyt_P450_CS"/>
</dbReference>
<dbReference type="Pfam" id="PF00067">
    <property type="entry name" value="p450"/>
    <property type="match status" value="2"/>
</dbReference>
<feature type="binding site" description="axial binding residue" evidence="9">
    <location>
        <position position="298"/>
    </location>
    <ligand>
        <name>heme</name>
        <dbReference type="ChEBI" id="CHEBI:30413"/>
    </ligand>
    <ligandPart>
        <name>Fe</name>
        <dbReference type="ChEBI" id="CHEBI:18248"/>
    </ligandPart>
</feature>
<dbReference type="GO" id="GO:0005506">
    <property type="term" value="F:iron ion binding"/>
    <property type="evidence" value="ECO:0007669"/>
    <property type="project" value="InterPro"/>
</dbReference>
<dbReference type="InterPro" id="IPR036396">
    <property type="entry name" value="Cyt_P450_sf"/>
</dbReference>
<dbReference type="PROSITE" id="PS00086">
    <property type="entry name" value="CYTOCHROME_P450"/>
    <property type="match status" value="1"/>
</dbReference>
<protein>
    <recommendedName>
        <fullName evidence="13">Flavonoid 3'-hydroxylase</fullName>
    </recommendedName>
</protein>
<dbReference type="Proteomes" id="UP000639772">
    <property type="component" value="Chromosome 12"/>
</dbReference>
<comment type="caution">
    <text evidence="11">The sequence shown here is derived from an EMBL/GenBank/DDBJ whole genome shotgun (WGS) entry which is preliminary data.</text>
</comment>
<dbReference type="GO" id="GO:0016705">
    <property type="term" value="F:oxidoreductase activity, acting on paired donors, with incorporation or reduction of molecular oxygen"/>
    <property type="evidence" value="ECO:0007669"/>
    <property type="project" value="InterPro"/>
</dbReference>